<feature type="compositionally biased region" description="Polar residues" evidence="9">
    <location>
        <begin position="61"/>
        <end position="74"/>
    </location>
</feature>
<evidence type="ECO:0000256" key="6">
    <source>
        <dbReference type="ARBA" id="ARBA00023128"/>
    </source>
</evidence>
<feature type="compositionally biased region" description="Low complexity" evidence="9">
    <location>
        <begin position="76"/>
        <end position="96"/>
    </location>
</feature>
<keyword evidence="8" id="KW-0813">Transport</keyword>
<proteinExistence type="inferred from homology"/>
<comment type="function">
    <text evidence="8">Essential component of the TIM23 complex, a complex that mediates the translocation of transit peptide-containing proteins across the mitochondrial inner membrane.</text>
</comment>
<sequence>MLRIITATSRHGAGMALRPCLVRASATTLTDRCLPSTRVGYCTKPSSPGPAATGGADKATSETSGPEKSASESLTGGAAKPASDSAAADAYSQGGAVVSSGPGERAPGGLAVQEDDEDNLPPLAFEPGVAGAAQKGVSAVVIAFGAAAFGACAWGISEALFPSPSSDQVIVNEAFDKVKMDGDVLHVLGSPLRAFGAGGDRGRRNAFERWEVIEGGEELSVMRFSVAGPQSHGLVYVQVPKKRRRGQFRYVIFEHKRKLHHVLDNRAAILAEQAAAAAPLPPEPPTPAVDGAAA</sequence>
<comment type="subunit">
    <text evidence="8">Component of the TIM23 complex.</text>
</comment>
<evidence type="ECO:0000313" key="10">
    <source>
        <dbReference type="EMBL" id="CAD8600307.1"/>
    </source>
</evidence>
<evidence type="ECO:0000256" key="1">
    <source>
        <dbReference type="ARBA" id="ARBA00004304"/>
    </source>
</evidence>
<evidence type="ECO:0000256" key="7">
    <source>
        <dbReference type="ARBA" id="ARBA00023136"/>
    </source>
</evidence>
<dbReference type="GO" id="GO:0030150">
    <property type="term" value="P:protein import into mitochondrial matrix"/>
    <property type="evidence" value="ECO:0007669"/>
    <property type="project" value="UniProtKB-UniRule"/>
</dbReference>
<organism evidence="10">
    <name type="scientific">Coccolithus braarudii</name>
    <dbReference type="NCBI Taxonomy" id="221442"/>
    <lineage>
        <taxon>Eukaryota</taxon>
        <taxon>Haptista</taxon>
        <taxon>Haptophyta</taxon>
        <taxon>Prymnesiophyceae</taxon>
        <taxon>Coccolithales</taxon>
        <taxon>Coccolithaceae</taxon>
        <taxon>Coccolithus</taxon>
    </lineage>
</organism>
<dbReference type="AlphaFoldDB" id="A0A7S0PZ63"/>
<keyword evidence="4" id="KW-0809">Transit peptide</keyword>
<dbReference type="EMBL" id="HBEY01007467">
    <property type="protein sequence ID" value="CAD8600307.1"/>
    <property type="molecule type" value="Transcribed_RNA"/>
</dbReference>
<dbReference type="InterPro" id="IPR038552">
    <property type="entry name" value="Tim21_IMS_sf"/>
</dbReference>
<keyword evidence="8" id="KW-0999">Mitochondrion inner membrane</keyword>
<evidence type="ECO:0000256" key="3">
    <source>
        <dbReference type="ARBA" id="ARBA00022692"/>
    </source>
</evidence>
<dbReference type="Gene3D" id="3.10.450.320">
    <property type="entry name" value="Mitochondrial import inner membrane translocase subunit Tim21"/>
    <property type="match status" value="1"/>
</dbReference>
<protein>
    <recommendedName>
        <fullName evidence="8">Mitochondrial import inner membrane translocase subunit Tim21</fullName>
    </recommendedName>
</protein>
<keyword evidence="5" id="KW-1133">Transmembrane helix</keyword>
<name>A0A7S0PZ63_9EUKA</name>
<keyword evidence="3" id="KW-0812">Transmembrane</keyword>
<gene>
    <name evidence="10" type="ORF">CPEL01642_LOCUS3637</name>
</gene>
<dbReference type="PANTHER" id="PTHR13032:SF6">
    <property type="entry name" value="MITOCHONDRIAL IMPORT INNER MEMBRANE TRANSLOCASE SUBUNIT TIM21"/>
    <property type="match status" value="1"/>
</dbReference>
<comment type="subcellular location">
    <subcellularLocation>
        <location evidence="8">Mitochondrion inner membrane</location>
        <topology evidence="8">Single-pass membrane protein</topology>
    </subcellularLocation>
    <subcellularLocation>
        <location evidence="1">Mitochondrion membrane</location>
        <topology evidence="1">Single-pass membrane protein</topology>
    </subcellularLocation>
</comment>
<dbReference type="Pfam" id="PF08294">
    <property type="entry name" value="TIM21"/>
    <property type="match status" value="1"/>
</dbReference>
<dbReference type="InterPro" id="IPR013261">
    <property type="entry name" value="Tim21"/>
</dbReference>
<evidence type="ECO:0000256" key="8">
    <source>
        <dbReference type="RuleBase" id="RU367142"/>
    </source>
</evidence>
<reference evidence="10" key="1">
    <citation type="submission" date="2021-01" db="EMBL/GenBank/DDBJ databases">
        <authorList>
            <person name="Corre E."/>
            <person name="Pelletier E."/>
            <person name="Niang G."/>
            <person name="Scheremetjew M."/>
            <person name="Finn R."/>
            <person name="Kale V."/>
            <person name="Holt S."/>
            <person name="Cochrane G."/>
            <person name="Meng A."/>
            <person name="Brown T."/>
            <person name="Cohen L."/>
        </authorList>
    </citation>
    <scope>NUCLEOTIDE SEQUENCE</scope>
    <source>
        <strain evidence="10">PLY182g</strain>
    </source>
</reference>
<evidence type="ECO:0000256" key="9">
    <source>
        <dbReference type="SAM" id="MobiDB-lite"/>
    </source>
</evidence>
<keyword evidence="6 8" id="KW-0496">Mitochondrion</keyword>
<comment type="similarity">
    <text evidence="2 8">Belongs to the TIM21 family.</text>
</comment>
<evidence type="ECO:0000256" key="2">
    <source>
        <dbReference type="ARBA" id="ARBA00010867"/>
    </source>
</evidence>
<keyword evidence="7" id="KW-0472">Membrane</keyword>
<evidence type="ECO:0000256" key="4">
    <source>
        <dbReference type="ARBA" id="ARBA00022946"/>
    </source>
</evidence>
<dbReference type="PANTHER" id="PTHR13032">
    <property type="entry name" value="MITOCHONDRIAL IMPORT INNER MEMBRANE TRANSLOCASE SUBUNIT TIM21"/>
    <property type="match status" value="1"/>
</dbReference>
<feature type="region of interest" description="Disordered" evidence="9">
    <location>
        <begin position="37"/>
        <end position="122"/>
    </location>
</feature>
<keyword evidence="8" id="KW-0811">Translocation</keyword>
<evidence type="ECO:0000256" key="5">
    <source>
        <dbReference type="ARBA" id="ARBA00022989"/>
    </source>
</evidence>
<keyword evidence="8" id="KW-0653">Protein transport</keyword>
<dbReference type="GO" id="GO:0005744">
    <property type="term" value="C:TIM23 mitochondrial import inner membrane translocase complex"/>
    <property type="evidence" value="ECO:0007669"/>
    <property type="project" value="UniProtKB-UniRule"/>
</dbReference>
<accession>A0A7S0PZ63</accession>